<name>A0A9P1E6C5_CUSEU</name>
<dbReference type="SUPFAM" id="SSF53474">
    <property type="entry name" value="alpha/beta-Hydrolases"/>
    <property type="match status" value="1"/>
</dbReference>
<dbReference type="InterPro" id="IPR029058">
    <property type="entry name" value="AB_hydrolase_fold"/>
</dbReference>
<evidence type="ECO:0000313" key="3">
    <source>
        <dbReference type="EMBL" id="CAH9081816.1"/>
    </source>
</evidence>
<keyword evidence="4" id="KW-1185">Reference proteome</keyword>
<evidence type="ECO:0000259" key="2">
    <source>
        <dbReference type="Pfam" id="PF07859"/>
    </source>
</evidence>
<dbReference type="Gene3D" id="3.40.50.1820">
    <property type="entry name" value="alpha/beta hydrolase"/>
    <property type="match status" value="1"/>
</dbReference>
<comment type="similarity">
    <text evidence="1">Belongs to the 'GDXG' lipolytic enzyme family.</text>
</comment>
<dbReference type="OrthoDB" id="408631at2759"/>
<dbReference type="Pfam" id="PF07859">
    <property type="entry name" value="Abhydrolase_3"/>
    <property type="match status" value="1"/>
</dbReference>
<protein>
    <recommendedName>
        <fullName evidence="2">Alpha/beta hydrolase fold-3 domain-containing protein</fullName>
    </recommendedName>
</protein>
<dbReference type="PANTHER" id="PTHR23024:SF467">
    <property type="entry name" value="CARBOXYLESTERASE 12-RELATED"/>
    <property type="match status" value="1"/>
</dbReference>
<dbReference type="Proteomes" id="UP001152484">
    <property type="component" value="Unassembled WGS sequence"/>
</dbReference>
<dbReference type="InterPro" id="IPR013094">
    <property type="entry name" value="AB_hydrolase_3"/>
</dbReference>
<accession>A0A9P1E6C5</accession>
<organism evidence="3 4">
    <name type="scientific">Cuscuta europaea</name>
    <name type="common">European dodder</name>
    <dbReference type="NCBI Taxonomy" id="41803"/>
    <lineage>
        <taxon>Eukaryota</taxon>
        <taxon>Viridiplantae</taxon>
        <taxon>Streptophyta</taxon>
        <taxon>Embryophyta</taxon>
        <taxon>Tracheophyta</taxon>
        <taxon>Spermatophyta</taxon>
        <taxon>Magnoliopsida</taxon>
        <taxon>eudicotyledons</taxon>
        <taxon>Gunneridae</taxon>
        <taxon>Pentapetalae</taxon>
        <taxon>asterids</taxon>
        <taxon>lamiids</taxon>
        <taxon>Solanales</taxon>
        <taxon>Convolvulaceae</taxon>
        <taxon>Cuscuteae</taxon>
        <taxon>Cuscuta</taxon>
        <taxon>Cuscuta subgen. Cuscuta</taxon>
    </lineage>
</organism>
<sequence length="343" mass="37799">MESLDQTGCLFKHESNPFPDIIQRQNMGDSLDTEILHDFSPLMIVYKDGRVERLEGEDVVPPEPDAETGVRCKDLEISSDPKVSVRIFLPKTANPGLKLPLLVYFHGGGFIVESAFSPTYQKHLCLVSAEANTVIVSVDYRLAPEHPIPAAFDDSWLALKWVASHSSAGGGEEWLTEHADFGRVFFGGDSAGGTIAHRMAIRVGLEGLDGINLDGLFLNCPFFWGKDPIGEEGDDMAPVRSYLESLWLFVNPTTTGPDDPLLNPTMDPEFRKLGCKKVLVYVAELDPLRQRGWHYKEALGENGWCGAAELVEAKGEDHVFNVLSPTSDNSMAMVKKLAAFFNS</sequence>
<evidence type="ECO:0000256" key="1">
    <source>
        <dbReference type="ARBA" id="ARBA00010515"/>
    </source>
</evidence>
<reference evidence="3" key="1">
    <citation type="submission" date="2022-07" db="EMBL/GenBank/DDBJ databases">
        <authorList>
            <person name="Macas J."/>
            <person name="Novak P."/>
            <person name="Neumann P."/>
        </authorList>
    </citation>
    <scope>NUCLEOTIDE SEQUENCE</scope>
</reference>
<dbReference type="PANTHER" id="PTHR23024">
    <property type="entry name" value="ARYLACETAMIDE DEACETYLASE"/>
    <property type="match status" value="1"/>
</dbReference>
<dbReference type="EMBL" id="CAMAPE010000015">
    <property type="protein sequence ID" value="CAH9081816.1"/>
    <property type="molecule type" value="Genomic_DNA"/>
</dbReference>
<proteinExistence type="inferred from homology"/>
<dbReference type="AlphaFoldDB" id="A0A9P1E6C5"/>
<comment type="caution">
    <text evidence="3">The sequence shown here is derived from an EMBL/GenBank/DDBJ whole genome shotgun (WGS) entry which is preliminary data.</text>
</comment>
<dbReference type="GO" id="GO:0016787">
    <property type="term" value="F:hydrolase activity"/>
    <property type="evidence" value="ECO:0007669"/>
    <property type="project" value="InterPro"/>
</dbReference>
<evidence type="ECO:0000313" key="4">
    <source>
        <dbReference type="Proteomes" id="UP001152484"/>
    </source>
</evidence>
<feature type="domain" description="Alpha/beta hydrolase fold-3" evidence="2">
    <location>
        <begin position="102"/>
        <end position="320"/>
    </location>
</feature>
<dbReference type="InterPro" id="IPR050466">
    <property type="entry name" value="Carboxylest/Gibb_receptor"/>
</dbReference>
<gene>
    <name evidence="3" type="ORF">CEURO_LOCUS7995</name>
</gene>